<dbReference type="PANTHER" id="PTHR45339:SF1">
    <property type="entry name" value="HYBRID SIGNAL TRANSDUCTION HISTIDINE KINASE J"/>
    <property type="match status" value="1"/>
</dbReference>
<dbReference type="InterPro" id="IPR004358">
    <property type="entry name" value="Sig_transdc_His_kin-like_C"/>
</dbReference>
<evidence type="ECO:0000256" key="6">
    <source>
        <dbReference type="ARBA" id="ARBA00023012"/>
    </source>
</evidence>
<dbReference type="SUPFAM" id="SSF52172">
    <property type="entry name" value="CheY-like"/>
    <property type="match status" value="1"/>
</dbReference>
<evidence type="ECO:0000256" key="1">
    <source>
        <dbReference type="ARBA" id="ARBA00000085"/>
    </source>
</evidence>
<dbReference type="EMBL" id="QRIC01000034">
    <property type="protein sequence ID" value="RHG23118.1"/>
    <property type="molecule type" value="Genomic_DNA"/>
</dbReference>
<dbReference type="InterPro" id="IPR005467">
    <property type="entry name" value="His_kinase_dom"/>
</dbReference>
<sequence length="706" mass="81493">MYSMRRNIMPTQKEELQLNTQQDMSSEDIYVLKKLFTEYVSLYRLELNSGKYEILRLVENTNAKQLVGEEHTIFADYDEFTRRYADAFVPETEQEEFLDWHKCENLKKRLQEKESLTYYYHSVSKDGKDSYYEAYAVKGKADGKNFYIFLGYRNVDVILYKEKAIQEQLQKALDEAKLSNEIIEAIAKSYQYISRIDISKNWFEEISNRAVENMNYKKSGEVTSGNRNACKKFVAEEYQEAFLKFADITTLPVRMKNEETIVMEYQMKDGNWHKLRFIEKKRDKDGNLTHVLCAIRSISDVKKKEQELLQQVAEARKDAALKSRFLSNMSHDIRTPINGIIGMTELADRYPDNLEIQKKCREKLVESARHLVSMVNDILDMNKLETEQFVENDIPFNLAAVLNRVNTDQQMQAGKKKIDYVVDWKKSELNHMYLMGNPVYIEKLLTVITDNAVKFTKPGGNVSVWCREISEDDERAFYEFGCSDNGIGMSEEFAGHAFDMFSQENKTSRTQYEGTGLGLAIAKKITERLGGTIEIKSKKNCGTTVTMTIPFKTGVQNLMQYTENVNTESTEDIPLEGLYALIAEDNELNLEIAKLMLEEKGICVECAADGKEAVAKFEESEPGYYDVIFMDIMMPYMNGWDATRKIRTLQRPDADKIPIIAMSANAFAEDIINSHISGMNWHLTKPIDADKLMTALKECIRKNNIR</sequence>
<dbReference type="InterPro" id="IPR003661">
    <property type="entry name" value="HisK_dim/P_dom"/>
</dbReference>
<dbReference type="SMART" id="SM00388">
    <property type="entry name" value="HisKA"/>
    <property type="match status" value="1"/>
</dbReference>
<keyword evidence="5" id="KW-0418">Kinase</keyword>
<gene>
    <name evidence="12" type="ORF">DW265_12695</name>
</gene>
<accession>A0A414SR29</accession>
<dbReference type="Pfam" id="PF00072">
    <property type="entry name" value="Response_reg"/>
    <property type="match status" value="1"/>
</dbReference>
<dbReference type="InterPro" id="IPR001789">
    <property type="entry name" value="Sig_transdc_resp-reg_receiver"/>
</dbReference>
<dbReference type="InterPro" id="IPR003594">
    <property type="entry name" value="HATPase_dom"/>
</dbReference>
<feature type="domain" description="PAC" evidence="11">
    <location>
        <begin position="256"/>
        <end position="310"/>
    </location>
</feature>
<dbReference type="PROSITE" id="PS50113">
    <property type="entry name" value="PAC"/>
    <property type="match status" value="1"/>
</dbReference>
<dbReference type="Proteomes" id="UP000284095">
    <property type="component" value="Unassembled WGS sequence"/>
</dbReference>
<evidence type="ECO:0000256" key="3">
    <source>
        <dbReference type="ARBA" id="ARBA00018672"/>
    </source>
</evidence>
<dbReference type="CDD" id="cd00082">
    <property type="entry name" value="HisKA"/>
    <property type="match status" value="1"/>
</dbReference>
<dbReference type="Pfam" id="PF00512">
    <property type="entry name" value="HisKA"/>
    <property type="match status" value="1"/>
</dbReference>
<evidence type="ECO:0000256" key="7">
    <source>
        <dbReference type="ARBA" id="ARBA00024867"/>
    </source>
</evidence>
<comment type="caution">
    <text evidence="12">The sequence shown here is derived from an EMBL/GenBank/DDBJ whole genome shotgun (WGS) entry which is preliminary data.</text>
</comment>
<dbReference type="PRINTS" id="PR00344">
    <property type="entry name" value="BCTRLSENSOR"/>
</dbReference>
<dbReference type="SMART" id="SM00448">
    <property type="entry name" value="REC"/>
    <property type="match status" value="1"/>
</dbReference>
<dbReference type="GO" id="GO:0000155">
    <property type="term" value="F:phosphorelay sensor kinase activity"/>
    <property type="evidence" value="ECO:0007669"/>
    <property type="project" value="InterPro"/>
</dbReference>
<evidence type="ECO:0000259" key="9">
    <source>
        <dbReference type="PROSITE" id="PS50109"/>
    </source>
</evidence>
<dbReference type="AlphaFoldDB" id="A0A414SR29"/>
<dbReference type="InterPro" id="IPR036890">
    <property type="entry name" value="HATPase_C_sf"/>
</dbReference>
<evidence type="ECO:0000256" key="4">
    <source>
        <dbReference type="ARBA" id="ARBA00022553"/>
    </source>
</evidence>
<keyword evidence="4 8" id="KW-0597">Phosphoprotein</keyword>
<evidence type="ECO:0000259" key="10">
    <source>
        <dbReference type="PROSITE" id="PS50110"/>
    </source>
</evidence>
<evidence type="ECO:0000256" key="2">
    <source>
        <dbReference type="ARBA" id="ARBA00012438"/>
    </source>
</evidence>
<reference evidence="12 13" key="1">
    <citation type="submission" date="2018-08" db="EMBL/GenBank/DDBJ databases">
        <title>A genome reference for cultivated species of the human gut microbiota.</title>
        <authorList>
            <person name="Zou Y."/>
            <person name="Xue W."/>
            <person name="Luo G."/>
        </authorList>
    </citation>
    <scope>NUCLEOTIDE SEQUENCE [LARGE SCALE GENOMIC DNA]</scope>
    <source>
        <strain evidence="12 13">AM22-22</strain>
    </source>
</reference>
<proteinExistence type="predicted"/>
<dbReference type="InterPro" id="IPR000700">
    <property type="entry name" value="PAS-assoc_C"/>
</dbReference>
<feature type="modified residue" description="4-aspartylphosphate" evidence="8">
    <location>
        <position position="631"/>
    </location>
</feature>
<dbReference type="Gene3D" id="3.30.565.10">
    <property type="entry name" value="Histidine kinase-like ATPase, C-terminal domain"/>
    <property type="match status" value="1"/>
</dbReference>
<evidence type="ECO:0000313" key="13">
    <source>
        <dbReference type="Proteomes" id="UP000284095"/>
    </source>
</evidence>
<dbReference type="SUPFAM" id="SSF55874">
    <property type="entry name" value="ATPase domain of HSP90 chaperone/DNA topoisomerase II/histidine kinase"/>
    <property type="match status" value="1"/>
</dbReference>
<evidence type="ECO:0000256" key="8">
    <source>
        <dbReference type="PROSITE-ProRule" id="PRU00169"/>
    </source>
</evidence>
<comment type="function">
    <text evidence="7">May play the central regulatory role in sporulation. It may be an element of the effector pathway responsible for the activation of sporulation genes in response to nutritional stress. Spo0A may act in concert with spo0H (a sigma factor) to control the expression of some genes that are critical to the sporulation process.</text>
</comment>
<dbReference type="Gene3D" id="3.40.50.2300">
    <property type="match status" value="1"/>
</dbReference>
<dbReference type="SMART" id="SM00387">
    <property type="entry name" value="HATPase_c"/>
    <property type="match status" value="1"/>
</dbReference>
<feature type="domain" description="Histidine kinase" evidence="9">
    <location>
        <begin position="328"/>
        <end position="553"/>
    </location>
</feature>
<dbReference type="InterPro" id="IPR036097">
    <property type="entry name" value="HisK_dim/P_sf"/>
</dbReference>
<dbReference type="PANTHER" id="PTHR45339">
    <property type="entry name" value="HYBRID SIGNAL TRANSDUCTION HISTIDINE KINASE J"/>
    <property type="match status" value="1"/>
</dbReference>
<dbReference type="InterPro" id="IPR011006">
    <property type="entry name" value="CheY-like_superfamily"/>
</dbReference>
<comment type="catalytic activity">
    <reaction evidence="1">
        <text>ATP + protein L-histidine = ADP + protein N-phospho-L-histidine.</text>
        <dbReference type="EC" id="2.7.13.3"/>
    </reaction>
</comment>
<name>A0A414SR29_9FIRM</name>
<evidence type="ECO:0000259" key="11">
    <source>
        <dbReference type="PROSITE" id="PS50113"/>
    </source>
</evidence>
<organism evidence="12 13">
    <name type="scientific">Dorea longicatena</name>
    <dbReference type="NCBI Taxonomy" id="88431"/>
    <lineage>
        <taxon>Bacteria</taxon>
        <taxon>Bacillati</taxon>
        <taxon>Bacillota</taxon>
        <taxon>Clostridia</taxon>
        <taxon>Lachnospirales</taxon>
        <taxon>Lachnospiraceae</taxon>
        <taxon>Dorea</taxon>
    </lineage>
</organism>
<dbReference type="PROSITE" id="PS50109">
    <property type="entry name" value="HIS_KIN"/>
    <property type="match status" value="1"/>
</dbReference>
<dbReference type="PROSITE" id="PS50110">
    <property type="entry name" value="RESPONSE_REGULATORY"/>
    <property type="match status" value="1"/>
</dbReference>
<dbReference type="EC" id="2.7.13.3" evidence="2"/>
<feature type="domain" description="Response regulatory" evidence="10">
    <location>
        <begin position="579"/>
        <end position="700"/>
    </location>
</feature>
<keyword evidence="5" id="KW-0808">Transferase</keyword>
<dbReference type="Gene3D" id="1.10.287.130">
    <property type="match status" value="1"/>
</dbReference>
<dbReference type="Pfam" id="PF02518">
    <property type="entry name" value="HATPase_c"/>
    <property type="match status" value="1"/>
</dbReference>
<keyword evidence="13" id="KW-1185">Reference proteome</keyword>
<dbReference type="SUPFAM" id="SSF47384">
    <property type="entry name" value="Homodimeric domain of signal transducing histidine kinase"/>
    <property type="match status" value="1"/>
</dbReference>
<protein>
    <recommendedName>
        <fullName evidence="3">Stage 0 sporulation protein A homolog</fullName>
        <ecNumber evidence="2">2.7.13.3</ecNumber>
    </recommendedName>
</protein>
<evidence type="ECO:0000313" key="12">
    <source>
        <dbReference type="EMBL" id="RHG23118.1"/>
    </source>
</evidence>
<dbReference type="CDD" id="cd17546">
    <property type="entry name" value="REC_hyHK_CKI1_RcsC-like"/>
    <property type="match status" value="1"/>
</dbReference>
<keyword evidence="6" id="KW-0902">Two-component regulatory system</keyword>
<evidence type="ECO:0000256" key="5">
    <source>
        <dbReference type="ARBA" id="ARBA00022777"/>
    </source>
</evidence>